<dbReference type="Proteomes" id="UP000283745">
    <property type="component" value="Unassembled WGS sequence"/>
</dbReference>
<dbReference type="AlphaFoldDB" id="A0A414ED20"/>
<dbReference type="Gene3D" id="2.160.10.10">
    <property type="entry name" value="Hexapeptide repeat proteins"/>
    <property type="match status" value="1"/>
</dbReference>
<gene>
    <name evidence="5" type="ORF">DW740_15410</name>
</gene>
<evidence type="ECO:0000256" key="2">
    <source>
        <dbReference type="ARBA" id="ARBA00022605"/>
    </source>
</evidence>
<dbReference type="InterPro" id="IPR042122">
    <property type="entry name" value="Ser_AcTrfase_N_sf"/>
</dbReference>
<dbReference type="PANTHER" id="PTHR42811">
    <property type="entry name" value="SERINE ACETYLTRANSFERASE"/>
    <property type="match status" value="1"/>
</dbReference>
<evidence type="ECO:0000313" key="5">
    <source>
        <dbReference type="EMBL" id="RHE37185.1"/>
    </source>
</evidence>
<dbReference type="GO" id="GO:0016746">
    <property type="term" value="F:acyltransferase activity"/>
    <property type="evidence" value="ECO:0007669"/>
    <property type="project" value="UniProtKB-KW"/>
</dbReference>
<accession>A0A414ED20</accession>
<organism evidence="5 6">
    <name type="scientific">Blautia obeum</name>
    <dbReference type="NCBI Taxonomy" id="40520"/>
    <lineage>
        <taxon>Bacteria</taxon>
        <taxon>Bacillati</taxon>
        <taxon>Bacillota</taxon>
        <taxon>Clostridia</taxon>
        <taxon>Lachnospirales</taxon>
        <taxon>Lachnospiraceae</taxon>
        <taxon>Blautia</taxon>
    </lineage>
</organism>
<dbReference type="CDD" id="cd03354">
    <property type="entry name" value="LbH_SAT"/>
    <property type="match status" value="1"/>
</dbReference>
<proteinExistence type="predicted"/>
<reference evidence="5 6" key="1">
    <citation type="submission" date="2018-08" db="EMBL/GenBank/DDBJ databases">
        <title>A genome reference for cultivated species of the human gut microbiota.</title>
        <authorList>
            <person name="Zou Y."/>
            <person name="Xue W."/>
            <person name="Luo G."/>
        </authorList>
    </citation>
    <scope>NUCLEOTIDE SEQUENCE [LARGE SCALE GENOMIC DNA]</scope>
    <source>
        <strain evidence="5 6">AM28-23</strain>
    </source>
</reference>
<keyword evidence="3 5" id="KW-0808">Transferase</keyword>
<protein>
    <submittedName>
        <fullName evidence="5">Serine acetyltransferase</fullName>
    </submittedName>
</protein>
<comment type="pathway">
    <text evidence="1">Amino-acid biosynthesis; L-cysteine biosynthesis; L-cysteine from L-serine: step 1/2.</text>
</comment>
<dbReference type="Gene3D" id="1.10.3130.10">
    <property type="entry name" value="serine acetyltransferase, domain 1"/>
    <property type="match status" value="1"/>
</dbReference>
<evidence type="ECO:0000313" key="6">
    <source>
        <dbReference type="Proteomes" id="UP000283745"/>
    </source>
</evidence>
<dbReference type="GO" id="GO:0008652">
    <property type="term" value="P:amino acid biosynthetic process"/>
    <property type="evidence" value="ECO:0007669"/>
    <property type="project" value="UniProtKB-KW"/>
</dbReference>
<keyword evidence="4" id="KW-0012">Acyltransferase</keyword>
<dbReference type="SUPFAM" id="SSF51161">
    <property type="entry name" value="Trimeric LpxA-like enzymes"/>
    <property type="match status" value="1"/>
</dbReference>
<dbReference type="EMBL" id="QSKF01000015">
    <property type="protein sequence ID" value="RHE37185.1"/>
    <property type="molecule type" value="Genomic_DNA"/>
</dbReference>
<keyword evidence="2" id="KW-0028">Amino-acid biosynthesis</keyword>
<evidence type="ECO:0000256" key="4">
    <source>
        <dbReference type="ARBA" id="ARBA00023315"/>
    </source>
</evidence>
<dbReference type="InterPro" id="IPR011004">
    <property type="entry name" value="Trimer_LpxA-like_sf"/>
</dbReference>
<name>A0A414ED20_9FIRM</name>
<evidence type="ECO:0000256" key="3">
    <source>
        <dbReference type="ARBA" id="ARBA00022679"/>
    </source>
</evidence>
<evidence type="ECO:0000256" key="1">
    <source>
        <dbReference type="ARBA" id="ARBA00004876"/>
    </source>
</evidence>
<comment type="caution">
    <text evidence="5">The sequence shown here is derived from an EMBL/GenBank/DDBJ whole genome shotgun (WGS) entry which is preliminary data.</text>
</comment>
<sequence>MDRKKDAILKATSALTENYKNEELFMPKNGRSLPSRAVIIDVVKELRAVIFPGYFWSDSAAGMFPEYYTGYRLNDLYDRLKEQIEIALLYANQEMEQQEASEQADRICGGFFEKLPEVQERLLKDVQAGFDGDPAAKSKEEIISSYPGVFAIYVYRLAHILYVENVPHIPRIMTEYAHGKTGIDINPGAVIGDYFFIDHGTGVVIGETTEIGRNVKLYQGVTLGALSTRQGQQLANVKRHPTIHDNVTIYSNSSVLGGETVIGENTIIGGNTFITESIPANTKVSAKSPELVIKKPRNAVSKADVWDWQD</sequence>
<dbReference type="RefSeq" id="WP_118041253.1">
    <property type="nucleotide sequence ID" value="NZ_CABJFK010000015.1"/>
</dbReference>
<dbReference type="InterPro" id="IPR045304">
    <property type="entry name" value="LbH_SAT"/>
</dbReference>